<evidence type="ECO:0008006" key="3">
    <source>
        <dbReference type="Google" id="ProtNLM"/>
    </source>
</evidence>
<keyword evidence="2" id="KW-1185">Reference proteome</keyword>
<organism evidence="1 2">
    <name type="scientific">Sinorhizobium alkalisoli</name>
    <dbReference type="NCBI Taxonomy" id="1752398"/>
    <lineage>
        <taxon>Bacteria</taxon>
        <taxon>Pseudomonadati</taxon>
        <taxon>Pseudomonadota</taxon>
        <taxon>Alphaproteobacteria</taxon>
        <taxon>Hyphomicrobiales</taxon>
        <taxon>Rhizobiaceae</taxon>
        <taxon>Sinorhizobium/Ensifer group</taxon>
        <taxon>Sinorhizobium</taxon>
    </lineage>
</organism>
<gene>
    <name evidence="1" type="ORF">A8M32_05300</name>
</gene>
<dbReference type="EMBL" id="LYBW01000044">
    <property type="protein sequence ID" value="ODR92448.1"/>
    <property type="molecule type" value="Genomic_DNA"/>
</dbReference>
<proteinExistence type="predicted"/>
<dbReference type="InterPro" id="IPR056209">
    <property type="entry name" value="SU10_adaptor"/>
</dbReference>
<evidence type="ECO:0000313" key="2">
    <source>
        <dbReference type="Proteomes" id="UP000094342"/>
    </source>
</evidence>
<dbReference type="Proteomes" id="UP000094342">
    <property type="component" value="Unassembled WGS sequence"/>
</dbReference>
<accession>A0A1E3VFV3</accession>
<reference evidence="2" key="1">
    <citation type="submission" date="2016-05" db="EMBL/GenBank/DDBJ databases">
        <authorList>
            <person name="Li Y."/>
        </authorList>
    </citation>
    <scope>NUCLEOTIDE SEQUENCE [LARGE SCALE GENOMIC DNA]</scope>
    <source>
        <strain evidence="2">YIC4027</strain>
    </source>
</reference>
<dbReference type="STRING" id="1752398.A8M32_05300"/>
<name>A0A1E3VFV3_9HYPH</name>
<sequence length="198" mass="21127">MTISDYASLLVDAGAYSGRDDIAHLFPRFVALAEQKFNRVLRLAGMEKAATLALAEGEGSLPADFLEARQVLAPGSRLLRARPLADLTVVATAGGAPVGYAIIGDRIRVRPRGAAELEVTYYARIPALTAAEPSNWLIDRAPDVYLYGLVEEIAIWERDAAKAGAAETLKRQAMAGLGLADERLRWGNGEIAIGGPTP</sequence>
<dbReference type="Pfam" id="PF24175">
    <property type="entry name" value="SU10_adaptor"/>
    <property type="match status" value="1"/>
</dbReference>
<comment type="caution">
    <text evidence="1">The sequence shown here is derived from an EMBL/GenBank/DDBJ whole genome shotgun (WGS) entry which is preliminary data.</text>
</comment>
<dbReference type="RefSeq" id="WP_069457365.1">
    <property type="nucleotide sequence ID" value="NZ_LYBW01000044.1"/>
</dbReference>
<dbReference type="AlphaFoldDB" id="A0A1E3VFV3"/>
<protein>
    <recommendedName>
        <fullName evidence="3">Constituent protein</fullName>
    </recommendedName>
</protein>
<evidence type="ECO:0000313" key="1">
    <source>
        <dbReference type="EMBL" id="ODR92448.1"/>
    </source>
</evidence>
<dbReference type="OrthoDB" id="7366738at2"/>